<proteinExistence type="predicted"/>
<dbReference type="OrthoDB" id="9803824at2"/>
<dbReference type="STRING" id="1763535.LPB072_20660"/>
<dbReference type="EMBL" id="LVWD01000041">
    <property type="protein sequence ID" value="OAD39698.1"/>
    <property type="molecule type" value="Genomic_DNA"/>
</dbReference>
<evidence type="ECO:0000313" key="4">
    <source>
        <dbReference type="Proteomes" id="UP000185657"/>
    </source>
</evidence>
<evidence type="ECO:0000313" key="5">
    <source>
        <dbReference type="Proteomes" id="UP000185680"/>
    </source>
</evidence>
<dbReference type="InterPro" id="IPR003018">
    <property type="entry name" value="GAF"/>
</dbReference>
<dbReference type="Gene3D" id="3.30.450.40">
    <property type="match status" value="1"/>
</dbReference>
<dbReference type="Proteomes" id="UP000185680">
    <property type="component" value="Chromosome"/>
</dbReference>
<protein>
    <recommendedName>
        <fullName evidence="1">GAF domain-containing protein</fullName>
    </recommendedName>
</protein>
<dbReference type="EMBL" id="CP017476">
    <property type="protein sequence ID" value="AOW14872.1"/>
    <property type="molecule type" value="Genomic_DNA"/>
</dbReference>
<dbReference type="SMART" id="SM00065">
    <property type="entry name" value="GAF"/>
    <property type="match status" value="1"/>
</dbReference>
<dbReference type="AlphaFoldDB" id="A0A167GNM9"/>
<evidence type="ECO:0000313" key="3">
    <source>
        <dbReference type="EMBL" id="OAD39698.1"/>
    </source>
</evidence>
<sequence>MIQPPLPHNEKKRLKSLRDLLILDTPPEERFDRLSAFAAKEFDVPMALVSLVDQDRQWFKSNFGVEASETPRDVSFCGHAVAQSTPLVVPDALADPRFADNPLVIGKPFVRFYAGAGLRLPYGQVVGTLCVMDRRPRAFDRLDVAVLCGLRDLVVEELFRREEALS</sequence>
<dbReference type="PANTHER" id="PTHR43102:SF2">
    <property type="entry name" value="GAF DOMAIN-CONTAINING PROTEIN"/>
    <property type="match status" value="1"/>
</dbReference>
<reference evidence="2 5" key="2">
    <citation type="submission" date="2016-10" db="EMBL/GenBank/DDBJ databases">
        <title>Hydorgenophaga sp. LPB0072 isolated from gastropod.</title>
        <authorList>
            <person name="Kim E."/>
            <person name="Yi H."/>
        </authorList>
    </citation>
    <scope>NUCLEOTIDE SEQUENCE [LARGE SCALE GENOMIC DNA]</scope>
    <source>
        <strain evidence="2 5">LPB0072</strain>
    </source>
</reference>
<keyword evidence="4" id="KW-1185">Reference proteome</keyword>
<dbReference type="InterPro" id="IPR029016">
    <property type="entry name" value="GAF-like_dom_sf"/>
</dbReference>
<organism evidence="2 5">
    <name type="scientific">Hydrogenophaga crassostreae</name>
    <dbReference type="NCBI Taxonomy" id="1763535"/>
    <lineage>
        <taxon>Bacteria</taxon>
        <taxon>Pseudomonadati</taxon>
        <taxon>Pseudomonadota</taxon>
        <taxon>Betaproteobacteria</taxon>
        <taxon>Burkholderiales</taxon>
        <taxon>Comamonadaceae</taxon>
        <taxon>Hydrogenophaga</taxon>
    </lineage>
</organism>
<name>A0A167GNM9_9BURK</name>
<dbReference type="Pfam" id="PF01590">
    <property type="entry name" value="GAF"/>
    <property type="match status" value="1"/>
</dbReference>
<dbReference type="Proteomes" id="UP000185657">
    <property type="component" value="Unassembled WGS sequence"/>
</dbReference>
<accession>A0A167GNM9</accession>
<feature type="domain" description="GAF" evidence="1">
    <location>
        <begin position="26"/>
        <end position="166"/>
    </location>
</feature>
<reference evidence="3 4" key="1">
    <citation type="submission" date="2016-02" db="EMBL/GenBank/DDBJ databases">
        <title>Draft genome sequence of Hydrogenophaga sp. LPB0072.</title>
        <authorList>
            <person name="Shin S.-K."/>
            <person name="Yi H."/>
        </authorList>
    </citation>
    <scope>NUCLEOTIDE SEQUENCE [LARGE SCALE GENOMIC DNA]</scope>
    <source>
        <strain evidence="3 4">LPB0072</strain>
    </source>
</reference>
<dbReference type="KEGG" id="hyl:LPB072_20660"/>
<dbReference type="PANTHER" id="PTHR43102">
    <property type="entry name" value="SLR1143 PROTEIN"/>
    <property type="match status" value="1"/>
</dbReference>
<gene>
    <name evidence="2" type="ORF">LPB072_20660</name>
    <name evidence="3" type="ORF">LPB72_20830</name>
</gene>
<dbReference type="RefSeq" id="WP_066095809.1">
    <property type="nucleotide sequence ID" value="NZ_CP017476.1"/>
</dbReference>
<evidence type="ECO:0000259" key="1">
    <source>
        <dbReference type="SMART" id="SM00065"/>
    </source>
</evidence>
<dbReference type="SUPFAM" id="SSF55781">
    <property type="entry name" value="GAF domain-like"/>
    <property type="match status" value="1"/>
</dbReference>
<evidence type="ECO:0000313" key="2">
    <source>
        <dbReference type="EMBL" id="AOW14872.1"/>
    </source>
</evidence>